<sequence length="1029" mass="112910">MRELSTDETKYMRELKTLVDGVIPVLLTCVLSKTDSSIAAGLFSNVSDGPDPSFTKPIVDMGVALERLKSLHNRIPLEGSNALVTWLQNASRIYDDYLTAWRMGFQDVVVNLAPSSRSSSAAQTPSRDEMPLNANGDVVKDDGERVDVAFLLKRPLVRVKYLSKLVKGIHKLTLTDASSNTMQRWAELEIRGRRRIKEEAARMIDRAANNIDTTRARDPETLALIEDVKIDQTRQVCAKDSLELDMLHSSGQRVECEVELLLRDKPSDKSDPGDLLICAVDEANKWLLFPPVALSQVSARIGDSPDELVVMIRGDSPYWEEVFLLEADDDEAATEWVDMLGKTPIPPAVARDDVSIISKLATSILPTRQPSKKETDIAIPIGESRRRDAEEVVKKKNSASALLFARASDNSEPAPKNINEAMKKAGKTFTATKNARARYHSQSENSSPSNLLSRPTSTDSNTDHVSDLKNMDVDQGKYIMSGGLPFMPKKRASTDNMPLSESMRPDNLLKKERRKSAGALEDTPPPPPVHRMMSPKPQKSAPELESSTLNKHRRTSSPLKHEYQPSHASETSSSSSMSESEDGSYSDSSEDEELEGTELPGFEIKPLQPLRPKRSPSILSLPSTSLALSNSASQTPYRGVPVQRDAGGARKLVATISAWGGNKWVDLHPGPCSIVVSAGLIEVFEMNASHSSPKIDMYSEGHESEVSIERPLLAQILTPVVNLRQSTAVDIEIKSPATSNSLLKVDSATIRYRTYTVPACLELYAYIHKARCSNPVYEKLAQERMINSYGTHSYEAAVAGNRRRSFFGRKNSYRASNRAPASDNAQRSHSSSTFSRLRDSGIFNIAKSTIMQATGGSQYTESSRTSTFSGPTPPRTPTSPSLSSGTTSGANIVSLGNKNLKIRLYMLANSTSWDDKGSARLDITVPPAGMRQRSSLYTGIERRIVVRVNAHKGEEGVVILDEVLGTSCFQQISRTGIAVNVWEDISDDNGEVGRVGKTGGVSGRTRKWLLQTGSAAERNWIYSLCATAR</sequence>
<evidence type="ECO:0000313" key="5">
    <source>
        <dbReference type="EMBL" id="KAG9240094.1"/>
    </source>
</evidence>
<reference evidence="5" key="1">
    <citation type="journal article" date="2021" name="IMA Fungus">
        <title>Genomic characterization of three marine fungi, including Emericellopsis atlantica sp. nov. with signatures of a generalist lifestyle and marine biomass degradation.</title>
        <authorList>
            <person name="Hagestad O.C."/>
            <person name="Hou L."/>
            <person name="Andersen J.H."/>
            <person name="Hansen E.H."/>
            <person name="Altermark B."/>
            <person name="Li C."/>
            <person name="Kuhnert E."/>
            <person name="Cox R.J."/>
            <person name="Crous P.W."/>
            <person name="Spatafora J.W."/>
            <person name="Lail K."/>
            <person name="Amirebrahimi M."/>
            <person name="Lipzen A."/>
            <person name="Pangilinan J."/>
            <person name="Andreopoulos W."/>
            <person name="Hayes R.D."/>
            <person name="Ng V."/>
            <person name="Grigoriev I.V."/>
            <person name="Jackson S.A."/>
            <person name="Sutton T.D.S."/>
            <person name="Dobson A.D.W."/>
            <person name="Rama T."/>
        </authorList>
    </citation>
    <scope>NUCLEOTIDE SEQUENCE</scope>
    <source>
        <strain evidence="5">TRa3180A</strain>
    </source>
</reference>
<evidence type="ECO:0000259" key="4">
    <source>
        <dbReference type="Pfam" id="PF24345"/>
    </source>
</evidence>
<dbReference type="Pfam" id="PF24344">
    <property type="entry name" value="PH_23"/>
    <property type="match status" value="1"/>
</dbReference>
<dbReference type="EMBL" id="MU254592">
    <property type="protein sequence ID" value="KAG9240094.1"/>
    <property type="molecule type" value="Genomic_DNA"/>
</dbReference>
<feature type="domain" description="DBL homology" evidence="2">
    <location>
        <begin position="1"/>
        <end position="195"/>
    </location>
</feature>
<comment type="caution">
    <text evidence="5">The sequence shown here is derived from an EMBL/GenBank/DDBJ whole genome shotgun (WGS) entry which is preliminary data.</text>
</comment>
<feature type="compositionally biased region" description="Low complexity" evidence="1">
    <location>
        <begin position="878"/>
        <end position="888"/>
    </location>
</feature>
<dbReference type="InterPro" id="IPR056222">
    <property type="entry name" value="PH_23"/>
</dbReference>
<feature type="compositionally biased region" description="Low complexity" evidence="1">
    <location>
        <begin position="566"/>
        <end position="578"/>
    </location>
</feature>
<feature type="compositionally biased region" description="Acidic residues" evidence="1">
    <location>
        <begin position="579"/>
        <end position="596"/>
    </location>
</feature>
<accession>A0A9P7YUB3</accession>
<feature type="domain" description="PH" evidence="4">
    <location>
        <begin position="647"/>
        <end position="785"/>
    </location>
</feature>
<dbReference type="AlphaFoldDB" id="A0A9P7YUB3"/>
<feature type="region of interest" description="Disordered" evidence="1">
    <location>
        <begin position="117"/>
        <end position="138"/>
    </location>
</feature>
<feature type="compositionally biased region" description="Basic and acidic residues" evidence="1">
    <location>
        <begin position="461"/>
        <end position="475"/>
    </location>
</feature>
<dbReference type="Pfam" id="PF24340">
    <property type="entry name" value="DH_2"/>
    <property type="match status" value="1"/>
</dbReference>
<keyword evidence="6" id="KW-1185">Reference proteome</keyword>
<evidence type="ECO:0000256" key="1">
    <source>
        <dbReference type="SAM" id="MobiDB-lite"/>
    </source>
</evidence>
<evidence type="ECO:0000313" key="6">
    <source>
        <dbReference type="Proteomes" id="UP000887226"/>
    </source>
</evidence>
<feature type="domain" description="PH" evidence="3">
    <location>
        <begin position="209"/>
        <end position="347"/>
    </location>
</feature>
<gene>
    <name evidence="5" type="ORF">BJ878DRAFT_431047</name>
</gene>
<evidence type="ECO:0008006" key="7">
    <source>
        <dbReference type="Google" id="ProtNLM"/>
    </source>
</evidence>
<dbReference type="Pfam" id="PF24345">
    <property type="entry name" value="PH_24"/>
    <property type="match status" value="1"/>
</dbReference>
<feature type="compositionally biased region" description="Polar residues" evidence="1">
    <location>
        <begin position="440"/>
        <end position="460"/>
    </location>
</feature>
<dbReference type="InterPro" id="IPR056223">
    <property type="entry name" value="PH_24"/>
</dbReference>
<feature type="region of interest" description="Disordered" evidence="1">
    <location>
        <begin position="813"/>
        <end position="835"/>
    </location>
</feature>
<organism evidence="5 6">
    <name type="scientific">Calycina marina</name>
    <dbReference type="NCBI Taxonomy" id="1763456"/>
    <lineage>
        <taxon>Eukaryota</taxon>
        <taxon>Fungi</taxon>
        <taxon>Dikarya</taxon>
        <taxon>Ascomycota</taxon>
        <taxon>Pezizomycotina</taxon>
        <taxon>Leotiomycetes</taxon>
        <taxon>Helotiales</taxon>
        <taxon>Pezizellaceae</taxon>
        <taxon>Calycina</taxon>
    </lineage>
</organism>
<name>A0A9P7YUB3_9HELO</name>
<feature type="region of interest" description="Disordered" evidence="1">
    <location>
        <begin position="433"/>
        <end position="618"/>
    </location>
</feature>
<feature type="region of interest" description="Disordered" evidence="1">
    <location>
        <begin position="854"/>
        <end position="888"/>
    </location>
</feature>
<dbReference type="OrthoDB" id="5408934at2759"/>
<dbReference type="InterPro" id="IPR056416">
    <property type="entry name" value="DH_2_fung"/>
</dbReference>
<dbReference type="Proteomes" id="UP000887226">
    <property type="component" value="Unassembled WGS sequence"/>
</dbReference>
<evidence type="ECO:0000259" key="2">
    <source>
        <dbReference type="Pfam" id="PF24340"/>
    </source>
</evidence>
<feature type="compositionally biased region" description="Polar residues" evidence="1">
    <location>
        <begin position="823"/>
        <end position="835"/>
    </location>
</feature>
<protein>
    <recommendedName>
        <fullName evidence="7">DH domain-containing protein</fullName>
    </recommendedName>
</protein>
<evidence type="ECO:0000259" key="3">
    <source>
        <dbReference type="Pfam" id="PF24344"/>
    </source>
</evidence>
<proteinExistence type="predicted"/>